<keyword evidence="1" id="KW-0677">Repeat</keyword>
<accession>A0A9W6Z3G4</accession>
<keyword evidence="2" id="KW-0802">TPR repeat</keyword>
<gene>
    <name evidence="6" type="ORF">Amon01_000603000</name>
</gene>
<keyword evidence="7" id="KW-1185">Reference proteome</keyword>
<dbReference type="GO" id="GO:0005829">
    <property type="term" value="C:cytosol"/>
    <property type="evidence" value="ECO:0007669"/>
    <property type="project" value="TreeGrafter"/>
</dbReference>
<dbReference type="InterPro" id="IPR019734">
    <property type="entry name" value="TPR_rpt"/>
</dbReference>
<dbReference type="OrthoDB" id="420195at2759"/>
<comment type="caution">
    <text evidence="6">The sequence shown here is derived from an EMBL/GenBank/DDBJ whole genome shotgun (WGS) entry which is preliminary data.</text>
</comment>
<protein>
    <submittedName>
        <fullName evidence="6">Unnamed protein product</fullName>
    </submittedName>
</protein>
<dbReference type="EMBL" id="BSXU01003629">
    <property type="protein sequence ID" value="GMG40261.1"/>
    <property type="molecule type" value="Genomic_DNA"/>
</dbReference>
<organism evidence="6 7">
    <name type="scientific">Ambrosiozyma monospora</name>
    <name type="common">Yeast</name>
    <name type="synonym">Endomycopsis monosporus</name>
    <dbReference type="NCBI Taxonomy" id="43982"/>
    <lineage>
        <taxon>Eukaryota</taxon>
        <taxon>Fungi</taxon>
        <taxon>Dikarya</taxon>
        <taxon>Ascomycota</taxon>
        <taxon>Saccharomycotina</taxon>
        <taxon>Pichiomycetes</taxon>
        <taxon>Pichiales</taxon>
        <taxon>Pichiaceae</taxon>
        <taxon>Ambrosiozyma</taxon>
    </lineage>
</organism>
<dbReference type="Pfam" id="PF18972">
    <property type="entry name" value="Wheel"/>
    <property type="match status" value="1"/>
</dbReference>
<evidence type="ECO:0000256" key="4">
    <source>
        <dbReference type="SAM" id="Coils"/>
    </source>
</evidence>
<comment type="similarity">
    <text evidence="3">Belongs to the TTC4 family.</text>
</comment>
<evidence type="ECO:0000259" key="5">
    <source>
        <dbReference type="Pfam" id="PF18972"/>
    </source>
</evidence>
<feature type="coiled-coil region" evidence="4">
    <location>
        <begin position="197"/>
        <end position="245"/>
    </location>
</feature>
<dbReference type="Proteomes" id="UP001165063">
    <property type="component" value="Unassembled WGS sequence"/>
</dbReference>
<proteinExistence type="inferred from homology"/>
<evidence type="ECO:0000256" key="2">
    <source>
        <dbReference type="ARBA" id="ARBA00022803"/>
    </source>
</evidence>
<evidence type="ECO:0000256" key="1">
    <source>
        <dbReference type="ARBA" id="ARBA00022737"/>
    </source>
</evidence>
<dbReference type="PANTHER" id="PTHR46035">
    <property type="entry name" value="TETRATRICOPEPTIDE REPEAT PROTEIN 4"/>
    <property type="match status" value="1"/>
</dbReference>
<evidence type="ECO:0000313" key="6">
    <source>
        <dbReference type="EMBL" id="GMG40261.1"/>
    </source>
</evidence>
<dbReference type="GO" id="GO:0051879">
    <property type="term" value="F:Hsp90 protein binding"/>
    <property type="evidence" value="ECO:0007669"/>
    <property type="project" value="InterPro"/>
</dbReference>
<dbReference type="GO" id="GO:0030544">
    <property type="term" value="F:Hsp70 protein binding"/>
    <property type="evidence" value="ECO:0007669"/>
    <property type="project" value="TreeGrafter"/>
</dbReference>
<dbReference type="GO" id="GO:0005634">
    <property type="term" value="C:nucleus"/>
    <property type="evidence" value="ECO:0007669"/>
    <property type="project" value="TreeGrafter"/>
</dbReference>
<dbReference type="InterPro" id="IPR044059">
    <property type="entry name" value="Csn1/TTC4_wheel"/>
</dbReference>
<dbReference type="SMART" id="SM00028">
    <property type="entry name" value="TPR"/>
    <property type="match status" value="3"/>
</dbReference>
<dbReference type="AlphaFoldDB" id="A0A9W6Z3G4"/>
<evidence type="ECO:0000256" key="3">
    <source>
        <dbReference type="ARBA" id="ARBA00023602"/>
    </source>
</evidence>
<evidence type="ECO:0000313" key="7">
    <source>
        <dbReference type="Proteomes" id="UP001165063"/>
    </source>
</evidence>
<reference evidence="6" key="1">
    <citation type="submission" date="2023-04" db="EMBL/GenBank/DDBJ databases">
        <title>Ambrosiozyma monospora NBRC 1965.</title>
        <authorList>
            <person name="Ichikawa N."/>
            <person name="Sato H."/>
            <person name="Tonouchi N."/>
        </authorList>
    </citation>
    <scope>NUCLEOTIDE SEQUENCE</scope>
    <source>
        <strain evidence="6">NBRC 1965</strain>
    </source>
</reference>
<dbReference type="InterPro" id="IPR011990">
    <property type="entry name" value="TPR-like_helical_dom_sf"/>
</dbReference>
<keyword evidence="4" id="KW-0175">Coiled coil</keyword>
<sequence length="398" mass="45812">MVEIEEIPDEHKQDENFDKLISEWERRKYVPKEGEPALPPQLSELANKSTAEVLEELNRLPLFMTELDETDGDGGSNMQVEALKALAYEGEPHEVATNFKNQGNDCYKARQYKDAIEFYTKGLDVCCGQEDINAALYLNRCACNLELKNYRRCIDDAKECLKIQPKNIKALFRSAKAFFAVERYEEAEQILSFAKAIDEKNAAVNSLIKTIEDKKRKIKEREERKRKEEEERQRVQTTLNQALQMRGFTNIETNNPAELLKDSKIHLEDSHDIESQLIFPATVMYPTTDEFDFVAEISELTTPHELMEQVLQRQDSFFEDPKHKDFTPKKLQAFMETSTGGLIKVGKKVALNEALMSKKPKAPLFDHSLRIYFVPKDDVSGWISTWSKEKALSARKGN</sequence>
<name>A0A9W6Z3G4_AMBMO</name>
<dbReference type="PANTHER" id="PTHR46035:SF1">
    <property type="entry name" value="TETRATRICOPEPTIDE REPEAT PROTEIN 4"/>
    <property type="match status" value="1"/>
</dbReference>
<feature type="domain" description="Cns1/TTC4 wheel" evidence="5">
    <location>
        <begin position="269"/>
        <end position="386"/>
    </location>
</feature>
<dbReference type="GO" id="GO:0006457">
    <property type="term" value="P:protein folding"/>
    <property type="evidence" value="ECO:0007669"/>
    <property type="project" value="TreeGrafter"/>
</dbReference>
<dbReference type="Gene3D" id="1.25.40.10">
    <property type="entry name" value="Tetratricopeptide repeat domain"/>
    <property type="match status" value="1"/>
</dbReference>
<dbReference type="SUPFAM" id="SSF48452">
    <property type="entry name" value="TPR-like"/>
    <property type="match status" value="1"/>
</dbReference>
<dbReference type="CDD" id="cd21381">
    <property type="entry name" value="CTWD_TTC4"/>
    <property type="match status" value="1"/>
</dbReference>